<dbReference type="Gene3D" id="2.40.10.220">
    <property type="entry name" value="predicted glycosyltransferase like domains"/>
    <property type="match status" value="1"/>
</dbReference>
<protein>
    <submittedName>
        <fullName evidence="3">Flagellar brake domain-containing protein</fullName>
    </submittedName>
</protein>
<name>A0AA95EZA4_9BACL</name>
<keyword evidence="3" id="KW-0966">Cell projection</keyword>
<feature type="domain" description="PilZ" evidence="1">
    <location>
        <begin position="102"/>
        <end position="209"/>
    </location>
</feature>
<feature type="domain" description="Type III secretion system flagellar brake protein YcgR PilZN" evidence="2">
    <location>
        <begin position="4"/>
        <end position="93"/>
    </location>
</feature>
<evidence type="ECO:0000259" key="2">
    <source>
        <dbReference type="Pfam" id="PF12945"/>
    </source>
</evidence>
<dbReference type="Pfam" id="PF07238">
    <property type="entry name" value="PilZ"/>
    <property type="match status" value="1"/>
</dbReference>
<sequence>MLPKINQMMYLQAESATGNEEPITLRSRVADLDERNIYIEIPLDEKSRKLYRAKVGEQFQLYFFTNEGVKHLFASDVTGFRKEKVNLVAIRMPKLEDISKDQRRSFLRVEANLEVAVQIGNKLRFVAITEDVGGGGVSFICERKWPIETNAQLSCWLLLHYKNGSIAHAAFVGEVVRVLPVESDRNLIMMRFQDIVDTDQQKIIRYCFERQLDKRKD</sequence>
<evidence type="ECO:0000313" key="4">
    <source>
        <dbReference type="Proteomes" id="UP001178662"/>
    </source>
</evidence>
<dbReference type="Pfam" id="PF12945">
    <property type="entry name" value="PilZNR"/>
    <property type="match status" value="1"/>
</dbReference>
<evidence type="ECO:0000259" key="1">
    <source>
        <dbReference type="Pfam" id="PF07238"/>
    </source>
</evidence>
<evidence type="ECO:0000313" key="3">
    <source>
        <dbReference type="EMBL" id="WEK55666.1"/>
    </source>
</evidence>
<keyword evidence="3" id="KW-0969">Cilium</keyword>
<keyword evidence="4" id="KW-1185">Reference proteome</keyword>
<dbReference type="SUPFAM" id="SSF141371">
    <property type="entry name" value="PilZ domain-like"/>
    <property type="match status" value="1"/>
</dbReference>
<dbReference type="GO" id="GO:0035438">
    <property type="term" value="F:cyclic-di-GMP binding"/>
    <property type="evidence" value="ECO:0007669"/>
    <property type="project" value="InterPro"/>
</dbReference>
<dbReference type="AlphaFoldDB" id="A0AA95EZA4"/>
<dbReference type="EMBL" id="CP119317">
    <property type="protein sequence ID" value="WEK55666.1"/>
    <property type="molecule type" value="Genomic_DNA"/>
</dbReference>
<organism evidence="3 4">
    <name type="scientific">Candidatus Cohnella colombiensis</name>
    <dbReference type="NCBI Taxonomy" id="3121368"/>
    <lineage>
        <taxon>Bacteria</taxon>
        <taxon>Bacillati</taxon>
        <taxon>Bacillota</taxon>
        <taxon>Bacilli</taxon>
        <taxon>Bacillales</taxon>
        <taxon>Paenibacillaceae</taxon>
        <taxon>Cohnella</taxon>
    </lineage>
</organism>
<dbReference type="Proteomes" id="UP001178662">
    <property type="component" value="Chromosome"/>
</dbReference>
<reference evidence="3" key="1">
    <citation type="submission" date="2023-03" db="EMBL/GenBank/DDBJ databases">
        <title>Andean soil-derived lignocellulolytic bacterial consortium as a source of novel taxa and putative plastic-active enzymes.</title>
        <authorList>
            <person name="Diaz-Garcia L."/>
            <person name="Chuvochina M."/>
            <person name="Feuerriegel G."/>
            <person name="Bunk B."/>
            <person name="Sproer C."/>
            <person name="Streit W.R."/>
            <person name="Rodriguez L.M."/>
            <person name="Overmann J."/>
            <person name="Jimenez D.J."/>
        </authorList>
    </citation>
    <scope>NUCLEOTIDE SEQUENCE</scope>
    <source>
        <strain evidence="3">MAG 2441</strain>
    </source>
</reference>
<dbReference type="InterPro" id="IPR009875">
    <property type="entry name" value="PilZ_domain"/>
</dbReference>
<keyword evidence="3" id="KW-0282">Flagellum</keyword>
<dbReference type="InterPro" id="IPR009926">
    <property type="entry name" value="T3SS_YcgR_PilZN"/>
</dbReference>
<accession>A0AA95EZA4</accession>
<proteinExistence type="predicted"/>
<gene>
    <name evidence="3" type="ORF">P0Y55_06360</name>
</gene>